<dbReference type="AlphaFoldDB" id="A0A2N5XJZ0"/>
<dbReference type="Proteomes" id="UP000234881">
    <property type="component" value="Unassembled WGS sequence"/>
</dbReference>
<sequence>MVTVGGDGLAFCDIGGTDHHVPTIPVAPPQSHGAGDVFTGALSTALASGVSLGAACERATRAAYLHVSGTKLESIAS</sequence>
<dbReference type="InterPro" id="IPR011611">
    <property type="entry name" value="PfkB_dom"/>
</dbReference>
<dbReference type="InterPro" id="IPR029056">
    <property type="entry name" value="Ribokinase-like"/>
</dbReference>
<evidence type="ECO:0000313" key="3">
    <source>
        <dbReference type="Proteomes" id="UP000234881"/>
    </source>
</evidence>
<organism evidence="2 3">
    <name type="scientific">Cohaesibacter celericrescens</name>
    <dbReference type="NCBI Taxonomy" id="2067669"/>
    <lineage>
        <taxon>Bacteria</taxon>
        <taxon>Pseudomonadati</taxon>
        <taxon>Pseudomonadota</taxon>
        <taxon>Alphaproteobacteria</taxon>
        <taxon>Hyphomicrobiales</taxon>
        <taxon>Cohaesibacteraceae</taxon>
    </lineage>
</organism>
<dbReference type="SUPFAM" id="SSF53613">
    <property type="entry name" value="Ribokinase-like"/>
    <property type="match status" value="1"/>
</dbReference>
<comment type="caution">
    <text evidence="2">The sequence shown here is derived from an EMBL/GenBank/DDBJ whole genome shotgun (WGS) entry which is preliminary data.</text>
</comment>
<feature type="domain" description="Carbohydrate kinase PfkB" evidence="1">
    <location>
        <begin position="2"/>
        <end position="68"/>
    </location>
</feature>
<dbReference type="Pfam" id="PF00294">
    <property type="entry name" value="PfkB"/>
    <property type="match status" value="1"/>
</dbReference>
<dbReference type="Gene3D" id="3.40.1190.20">
    <property type="match status" value="1"/>
</dbReference>
<dbReference type="GO" id="GO:0003824">
    <property type="term" value="F:catalytic activity"/>
    <property type="evidence" value="ECO:0007669"/>
    <property type="project" value="UniProtKB-ARBA"/>
</dbReference>
<keyword evidence="3" id="KW-1185">Reference proteome</keyword>
<evidence type="ECO:0000313" key="2">
    <source>
        <dbReference type="EMBL" id="PLW74836.1"/>
    </source>
</evidence>
<name>A0A2N5XJZ0_9HYPH</name>
<accession>A0A2N5XJZ0</accession>
<proteinExistence type="predicted"/>
<gene>
    <name evidence="2" type="ORF">C0081_21170</name>
</gene>
<reference evidence="2 3" key="1">
    <citation type="submission" date="2018-01" db="EMBL/GenBank/DDBJ databases">
        <title>The draft genome sequence of Cohaesibacter sp. H1304.</title>
        <authorList>
            <person name="Wang N.-N."/>
            <person name="Du Z.-J."/>
        </authorList>
    </citation>
    <scope>NUCLEOTIDE SEQUENCE [LARGE SCALE GENOMIC DNA]</scope>
    <source>
        <strain evidence="2 3">H1304</strain>
    </source>
</reference>
<dbReference type="EMBL" id="PKUQ01000055">
    <property type="protein sequence ID" value="PLW74836.1"/>
    <property type="molecule type" value="Genomic_DNA"/>
</dbReference>
<evidence type="ECO:0000259" key="1">
    <source>
        <dbReference type="Pfam" id="PF00294"/>
    </source>
</evidence>
<protein>
    <recommendedName>
        <fullName evidence="1">Carbohydrate kinase PfkB domain-containing protein</fullName>
    </recommendedName>
</protein>
<dbReference type="OrthoDB" id="9795789at2"/>